<evidence type="ECO:0000256" key="1">
    <source>
        <dbReference type="SAM" id="MobiDB-lite"/>
    </source>
</evidence>
<accession>A0A7K1LGG8</accession>
<organism evidence="4 5">
    <name type="scientific">Rothia koreensis</name>
    <dbReference type="NCBI Taxonomy" id="592378"/>
    <lineage>
        <taxon>Bacteria</taxon>
        <taxon>Bacillati</taxon>
        <taxon>Actinomycetota</taxon>
        <taxon>Actinomycetes</taxon>
        <taxon>Micrococcales</taxon>
        <taxon>Micrococcaceae</taxon>
        <taxon>Rothia</taxon>
    </lineage>
</organism>
<dbReference type="AlphaFoldDB" id="A0A7K1LGG8"/>
<comment type="caution">
    <text evidence="4">The sequence shown here is derived from an EMBL/GenBank/DDBJ whole genome shotgun (WGS) entry which is preliminary data.</text>
</comment>
<name>A0A7K1LGG8_9MICC</name>
<feature type="domain" description="Glucose-6-phosphate dehydrogenase assembly protein OpcA N-terminal" evidence="2">
    <location>
        <begin position="52"/>
        <end position="160"/>
    </location>
</feature>
<dbReference type="InterPro" id="IPR046802">
    <property type="entry name" value="OpcA_G6PD_C"/>
</dbReference>
<keyword evidence="5" id="KW-1185">Reference proteome</keyword>
<sequence>MIRTLKDTTSSDVDKELAKMREETGIRTLGRVLTLVIMADMGHSERAIEAAIAASHEHPCRIIVHISHDPKAANRLDAEASMGGDAGASEIVVLRGWGESAHASESLIAALLLPDAPIVAWWPHSLPDCPADHSIGRIAHRRITDSARAEVPWDSLNELRKRYTPGDTDLAWTRLTLWRIQLAAVMDEPQKHRINKVIVEGSEKSPSVLLLGTWIGYRLGATVEIRESPQPRGLYRVTLCRDDGEVTIYRPGRNIATLSIPGSADQQIALPVRSLAECLAEELRRLDPDEVFGEVLNEALSRSEVRFTQGSAPVPAGDPSDYTEVYDA</sequence>
<dbReference type="OrthoDB" id="128564at2"/>
<evidence type="ECO:0000313" key="4">
    <source>
        <dbReference type="EMBL" id="MUN54285.1"/>
    </source>
</evidence>
<dbReference type="EMBL" id="WOGT01000001">
    <property type="protein sequence ID" value="MUN54285.1"/>
    <property type="molecule type" value="Genomic_DNA"/>
</dbReference>
<gene>
    <name evidence="4" type="ORF">GMA10_03485</name>
</gene>
<dbReference type="InterPro" id="IPR046801">
    <property type="entry name" value="OpcA_G6PD_N"/>
</dbReference>
<evidence type="ECO:0000259" key="2">
    <source>
        <dbReference type="Pfam" id="PF10128"/>
    </source>
</evidence>
<evidence type="ECO:0000259" key="3">
    <source>
        <dbReference type="Pfam" id="PF20171"/>
    </source>
</evidence>
<dbReference type="RefSeq" id="WP_129314343.1">
    <property type="nucleotide sequence ID" value="NZ_CP197643.1"/>
</dbReference>
<proteinExistence type="predicted"/>
<feature type="domain" description="Glucose-6-phosphate dehydrogenase assembly protein OpcA C-terminal" evidence="3">
    <location>
        <begin position="165"/>
        <end position="296"/>
    </location>
</feature>
<dbReference type="PANTHER" id="PTHR38658">
    <property type="entry name" value="OXPP CYCLE PROTEIN OPCA-RELATED"/>
    <property type="match status" value="1"/>
</dbReference>
<dbReference type="PANTHER" id="PTHR38658:SF1">
    <property type="entry name" value="OXPP CYCLE PROTEIN OPCA-RELATED"/>
    <property type="match status" value="1"/>
</dbReference>
<reference evidence="4 5" key="1">
    <citation type="submission" date="2019-12" db="EMBL/GenBank/DDBJ databases">
        <authorList>
            <person name="Li J."/>
            <person name="Shi Y."/>
            <person name="Xu G."/>
            <person name="Xiao D."/>
            <person name="Ran X."/>
        </authorList>
    </citation>
    <scope>NUCLEOTIDE SEQUENCE [LARGE SCALE GENOMIC DNA]</scope>
    <source>
        <strain evidence="4 5">JCM 15915</strain>
    </source>
</reference>
<dbReference type="Pfam" id="PF20171">
    <property type="entry name" value="OpcA_G6PD_C"/>
    <property type="match status" value="1"/>
</dbReference>
<dbReference type="InterPro" id="IPR004555">
    <property type="entry name" value="G6PDH_assembly_OpcA"/>
</dbReference>
<evidence type="ECO:0000313" key="5">
    <source>
        <dbReference type="Proteomes" id="UP000462152"/>
    </source>
</evidence>
<dbReference type="Proteomes" id="UP000462152">
    <property type="component" value="Unassembled WGS sequence"/>
</dbReference>
<dbReference type="Pfam" id="PF10128">
    <property type="entry name" value="OpcA_G6PD_assem"/>
    <property type="match status" value="1"/>
</dbReference>
<feature type="region of interest" description="Disordered" evidence="1">
    <location>
        <begin position="309"/>
        <end position="328"/>
    </location>
</feature>
<protein>
    <submittedName>
        <fullName evidence="4">OpcA protein</fullName>
    </submittedName>
</protein>